<dbReference type="AlphaFoldDB" id="B6HE59"/>
<proteinExistence type="predicted"/>
<name>B6HE59_PENRW</name>
<organism evidence="1 2">
    <name type="scientific">Penicillium rubens (strain ATCC 28089 / DSM 1075 / NRRL 1951 / Wisconsin 54-1255)</name>
    <name type="common">Penicillium chrysogenum</name>
    <dbReference type="NCBI Taxonomy" id="500485"/>
    <lineage>
        <taxon>Eukaryota</taxon>
        <taxon>Fungi</taxon>
        <taxon>Dikarya</taxon>
        <taxon>Ascomycota</taxon>
        <taxon>Pezizomycotina</taxon>
        <taxon>Eurotiomycetes</taxon>
        <taxon>Eurotiomycetidae</taxon>
        <taxon>Eurotiales</taxon>
        <taxon>Aspergillaceae</taxon>
        <taxon>Penicillium</taxon>
        <taxon>Penicillium chrysogenum species complex</taxon>
    </lineage>
</organism>
<dbReference type="EMBL" id="AM920435">
    <property type="protein sequence ID" value="CAP86899.1"/>
    <property type="molecule type" value="Genomic_DNA"/>
</dbReference>
<protein>
    <submittedName>
        <fullName evidence="1">Uncharacterized protein</fullName>
    </submittedName>
</protein>
<dbReference type="Proteomes" id="UP000000724">
    <property type="component" value="Contig Pc00c20"/>
</dbReference>
<accession>B6HE59</accession>
<gene>
    <name evidence="1" type="ORF">Pc20g15700</name>
    <name evidence="1" type="ORF">PCH_Pc20g15700</name>
</gene>
<keyword evidence="2" id="KW-1185">Reference proteome</keyword>
<evidence type="ECO:0000313" key="2">
    <source>
        <dbReference type="Proteomes" id="UP000000724"/>
    </source>
</evidence>
<dbReference type="OMA" id="KACFARY"/>
<dbReference type="VEuPathDB" id="FungiDB:PCH_Pc20g15700"/>
<reference evidence="1 2" key="1">
    <citation type="journal article" date="2008" name="Nat. Biotechnol.">
        <title>Genome sequencing and analysis of the filamentous fungus Penicillium chrysogenum.</title>
        <authorList>
            <person name="van den Berg M.A."/>
            <person name="Albang R."/>
            <person name="Albermann K."/>
            <person name="Badger J.H."/>
            <person name="Daran J.-M."/>
            <person name="Driessen A.J.M."/>
            <person name="Garcia-Estrada C."/>
            <person name="Fedorova N.D."/>
            <person name="Harris D.M."/>
            <person name="Heijne W.H.M."/>
            <person name="Joardar V.S."/>
            <person name="Kiel J.A.K.W."/>
            <person name="Kovalchuk A."/>
            <person name="Martin J.F."/>
            <person name="Nierman W.C."/>
            <person name="Nijland J.G."/>
            <person name="Pronk J.T."/>
            <person name="Roubos J.A."/>
            <person name="van der Klei I.J."/>
            <person name="van Peij N.N.M.E."/>
            <person name="Veenhuis M."/>
            <person name="von Doehren H."/>
            <person name="Wagner C."/>
            <person name="Wortman J.R."/>
            <person name="Bovenberg R.A.L."/>
        </authorList>
    </citation>
    <scope>NUCLEOTIDE SEQUENCE [LARGE SCALE GENOMIC DNA]</scope>
    <source>
        <strain evidence="2">ATCC 28089 / DSM 1075 / NRRL 1951 / Wisconsin 54-1255</strain>
    </source>
</reference>
<sequence>MYVVRLVAYKTAIRVLPISVVDLPIRPFWPRRRMNIAIAFSLHALGLGRSLAKNHFPAQINGLSMSFPPQFCDETLFGILRIVLAGLNFHLRKACFARYLEAFVATGPSQPR</sequence>
<evidence type="ECO:0000313" key="1">
    <source>
        <dbReference type="EMBL" id="CAP86899.1"/>
    </source>
</evidence>
<dbReference type="HOGENOM" id="CLU_2146709_0_0_1"/>